<feature type="signal peptide" evidence="1">
    <location>
        <begin position="1"/>
        <end position="18"/>
    </location>
</feature>
<dbReference type="Proteomes" id="UP000199527">
    <property type="component" value="Unassembled WGS sequence"/>
</dbReference>
<dbReference type="GO" id="GO:0016853">
    <property type="term" value="F:isomerase activity"/>
    <property type="evidence" value="ECO:0007669"/>
    <property type="project" value="UniProtKB-KW"/>
</dbReference>
<feature type="chain" id="PRO_5011478398" evidence="1">
    <location>
        <begin position="19"/>
        <end position="185"/>
    </location>
</feature>
<dbReference type="OrthoDB" id="6270236at2"/>
<evidence type="ECO:0000256" key="1">
    <source>
        <dbReference type="SAM" id="SignalP"/>
    </source>
</evidence>
<evidence type="ECO:0000313" key="3">
    <source>
        <dbReference type="EMBL" id="SDJ75600.1"/>
    </source>
</evidence>
<name>A0A1G8WDH7_9GAMM</name>
<dbReference type="Pfam" id="PF13474">
    <property type="entry name" value="SnoaL_3"/>
    <property type="match status" value="1"/>
</dbReference>
<keyword evidence="1" id="KW-0732">Signal</keyword>
<evidence type="ECO:0000259" key="2">
    <source>
        <dbReference type="Pfam" id="PF13474"/>
    </source>
</evidence>
<dbReference type="AlphaFoldDB" id="A0A1G8WDH7"/>
<dbReference type="RefSeq" id="WP_090366416.1">
    <property type="nucleotide sequence ID" value="NZ_FNEM01000013.1"/>
</dbReference>
<organism evidence="3 4">
    <name type="scientific">Ferrimonas sediminum</name>
    <dbReference type="NCBI Taxonomy" id="718193"/>
    <lineage>
        <taxon>Bacteria</taxon>
        <taxon>Pseudomonadati</taxon>
        <taxon>Pseudomonadota</taxon>
        <taxon>Gammaproteobacteria</taxon>
        <taxon>Alteromonadales</taxon>
        <taxon>Ferrimonadaceae</taxon>
        <taxon>Ferrimonas</taxon>
    </lineage>
</organism>
<dbReference type="Gene3D" id="3.10.450.50">
    <property type="match status" value="1"/>
</dbReference>
<dbReference type="SUPFAM" id="SSF54427">
    <property type="entry name" value="NTF2-like"/>
    <property type="match status" value="1"/>
</dbReference>
<keyword evidence="4" id="KW-1185">Reference proteome</keyword>
<dbReference type="EMBL" id="FNEM01000013">
    <property type="protein sequence ID" value="SDJ75600.1"/>
    <property type="molecule type" value="Genomic_DNA"/>
</dbReference>
<dbReference type="InterPro" id="IPR032710">
    <property type="entry name" value="NTF2-like_dom_sf"/>
</dbReference>
<dbReference type="InterPro" id="IPR037401">
    <property type="entry name" value="SnoaL-like"/>
</dbReference>
<feature type="domain" description="SnoaL-like" evidence="2">
    <location>
        <begin position="26"/>
        <end position="111"/>
    </location>
</feature>
<keyword evidence="3" id="KW-0413">Isomerase</keyword>
<reference evidence="4" key="1">
    <citation type="submission" date="2016-10" db="EMBL/GenBank/DDBJ databases">
        <authorList>
            <person name="Varghese N."/>
            <person name="Submissions S."/>
        </authorList>
    </citation>
    <scope>NUCLEOTIDE SEQUENCE [LARGE SCALE GENOMIC DNA]</scope>
    <source>
        <strain evidence="4">DSM 23317</strain>
    </source>
</reference>
<protein>
    <submittedName>
        <fullName evidence="3">Ketosteroid isomerase homolog</fullName>
    </submittedName>
</protein>
<accession>A0A1G8WDH7</accession>
<sequence length="185" mass="20843">MRVFTLLLALLLTGPVSAQEDVNGAINRIYDEISAAYNNLDSDTLTGYYSDNACLISASKEEGLLNGRGEIADGLAHWFKKIEKRGAELKVHYRVVNRQISGDTITDAGYYLVVYTPDHSTEQPSSEFVGKFIMSFQQDQDKQWRIISDSANRTRVDRFTSAQRQKGLYYKEYSPSALPQQANSK</sequence>
<gene>
    <name evidence="3" type="ORF">SAMN04488540_1134</name>
</gene>
<proteinExistence type="predicted"/>
<evidence type="ECO:0000313" key="4">
    <source>
        <dbReference type="Proteomes" id="UP000199527"/>
    </source>
</evidence>